<dbReference type="Proteomes" id="UP000007879">
    <property type="component" value="Unassembled WGS sequence"/>
</dbReference>
<sequence length="360" mass="40579">MSWTQLHPNDESMMKKAGAGMLSLELDGTDYLFMVGGVGPTPAVKHPQFQYDQLKDGYVRTNEQLLYNLSNGQFTVPFVSGQCCPPTIFFTIEKINQNKGTMFGGVVTHEGFPIPTDSVYTFNVTHKTIHWENVKKGSISGKGLWPKERCDHAGAIITHVSSSPALFVIGGWEYDSTKLVNDCLLLDYITTGQYSCKKITLPESVTGRYSHSLTAVTMSPHCVWLVIIGGYKGTEFVDIAGGLQKVLRPTFISDSDRLMIVELVYSDAGEWIVQSVLDANDLTSKKYQEKYSSYSKTRTWWMDQLMEYPTEKEMQLQRYIQLLQEKLHVFYQDKVSLQEALIEANKKGLLACIISTFILI</sequence>
<accession>A0A1X7ST14</accession>
<dbReference type="InParanoid" id="A0A1X7ST14"/>
<evidence type="ECO:0000313" key="1">
    <source>
        <dbReference type="EnsemblMetazoa" id="Aqu2.1.05294_001"/>
    </source>
</evidence>
<keyword evidence="2" id="KW-1185">Reference proteome</keyword>
<proteinExistence type="predicted"/>
<dbReference type="SUPFAM" id="SSF117281">
    <property type="entry name" value="Kelch motif"/>
    <property type="match status" value="1"/>
</dbReference>
<dbReference type="InterPro" id="IPR015915">
    <property type="entry name" value="Kelch-typ_b-propeller"/>
</dbReference>
<reference evidence="2" key="1">
    <citation type="journal article" date="2010" name="Nature">
        <title>The Amphimedon queenslandica genome and the evolution of animal complexity.</title>
        <authorList>
            <person name="Srivastava M."/>
            <person name="Simakov O."/>
            <person name="Chapman J."/>
            <person name="Fahey B."/>
            <person name="Gauthier M.E."/>
            <person name="Mitros T."/>
            <person name="Richards G.S."/>
            <person name="Conaco C."/>
            <person name="Dacre M."/>
            <person name="Hellsten U."/>
            <person name="Larroux C."/>
            <person name="Putnam N.H."/>
            <person name="Stanke M."/>
            <person name="Adamska M."/>
            <person name="Darling A."/>
            <person name="Degnan S.M."/>
            <person name="Oakley T.H."/>
            <person name="Plachetzki D.C."/>
            <person name="Zhai Y."/>
            <person name="Adamski M."/>
            <person name="Calcino A."/>
            <person name="Cummins S.F."/>
            <person name="Goodstein D.M."/>
            <person name="Harris C."/>
            <person name="Jackson D.J."/>
            <person name="Leys S.P."/>
            <person name="Shu S."/>
            <person name="Woodcroft B.J."/>
            <person name="Vervoort M."/>
            <person name="Kosik K.S."/>
            <person name="Manning G."/>
            <person name="Degnan B.M."/>
            <person name="Rokhsar D.S."/>
        </authorList>
    </citation>
    <scope>NUCLEOTIDE SEQUENCE [LARGE SCALE GENOMIC DNA]</scope>
</reference>
<name>A0A1X7ST14_AMPQE</name>
<dbReference type="EnsemblMetazoa" id="XM_011410583.2">
    <property type="protein sequence ID" value="XP_011408885.2"/>
    <property type="gene ID" value="LOC105315824"/>
</dbReference>
<organism evidence="1">
    <name type="scientific">Amphimedon queenslandica</name>
    <name type="common">Sponge</name>
    <dbReference type="NCBI Taxonomy" id="400682"/>
    <lineage>
        <taxon>Eukaryota</taxon>
        <taxon>Metazoa</taxon>
        <taxon>Porifera</taxon>
        <taxon>Demospongiae</taxon>
        <taxon>Heteroscleromorpha</taxon>
        <taxon>Haplosclerida</taxon>
        <taxon>Niphatidae</taxon>
        <taxon>Amphimedon</taxon>
    </lineage>
</organism>
<dbReference type="Gene3D" id="2.120.10.80">
    <property type="entry name" value="Kelch-type beta propeller"/>
    <property type="match status" value="1"/>
</dbReference>
<reference evidence="1" key="2">
    <citation type="submission" date="2017-05" db="UniProtKB">
        <authorList>
            <consortium name="EnsemblMetazoa"/>
        </authorList>
    </citation>
    <scope>IDENTIFICATION</scope>
</reference>
<dbReference type="EnsemblMetazoa" id="Aqu2.1.05294_001">
    <property type="protein sequence ID" value="Aqu2.1.05294_001"/>
    <property type="gene ID" value="Aqu2.1.05294"/>
</dbReference>
<dbReference type="KEGG" id="aqu:105315824"/>
<dbReference type="AlphaFoldDB" id="A0A1X7ST14"/>
<protein>
    <submittedName>
        <fullName evidence="1">Uncharacterized protein</fullName>
    </submittedName>
</protein>
<evidence type="ECO:0000313" key="2">
    <source>
        <dbReference type="Proteomes" id="UP000007879"/>
    </source>
</evidence>
<gene>
    <name evidence="1" type="primary">105315824</name>
</gene>